<reference evidence="5" key="1">
    <citation type="submission" date="2022-11" db="UniProtKB">
        <authorList>
            <consortium name="WormBaseParasite"/>
        </authorList>
    </citation>
    <scope>IDENTIFICATION</scope>
</reference>
<feature type="region of interest" description="Disordered" evidence="2">
    <location>
        <begin position="20"/>
        <end position="57"/>
    </location>
</feature>
<dbReference type="Pfam" id="PF00069">
    <property type="entry name" value="Pkinase"/>
    <property type="match status" value="1"/>
</dbReference>
<dbReference type="PROSITE" id="PS50011">
    <property type="entry name" value="PROTEIN_KINASE_DOM"/>
    <property type="match status" value="1"/>
</dbReference>
<dbReference type="AlphaFoldDB" id="A0A915NWI2"/>
<accession>A0A915NWI2</accession>
<evidence type="ECO:0000256" key="1">
    <source>
        <dbReference type="PROSITE-ProRule" id="PRU10141"/>
    </source>
</evidence>
<dbReference type="InterPro" id="IPR017441">
    <property type="entry name" value="Protein_kinase_ATP_BS"/>
</dbReference>
<proteinExistence type="predicted"/>
<name>A0A915NWI2_9BILA</name>
<dbReference type="SUPFAM" id="SSF56112">
    <property type="entry name" value="Protein kinase-like (PK-like)"/>
    <property type="match status" value="1"/>
</dbReference>
<keyword evidence="1" id="KW-0547">Nucleotide-binding</keyword>
<feature type="compositionally biased region" description="Low complexity" evidence="2">
    <location>
        <begin position="26"/>
        <end position="38"/>
    </location>
</feature>
<dbReference type="PANTHER" id="PTHR44167">
    <property type="entry name" value="OVARIAN-SPECIFIC SERINE/THREONINE-PROTEIN KINASE LOK-RELATED"/>
    <property type="match status" value="1"/>
</dbReference>
<evidence type="ECO:0000259" key="3">
    <source>
        <dbReference type="PROSITE" id="PS50011"/>
    </source>
</evidence>
<feature type="domain" description="Protein kinase" evidence="3">
    <location>
        <begin position="91"/>
        <end position="318"/>
    </location>
</feature>
<evidence type="ECO:0000313" key="5">
    <source>
        <dbReference type="WBParaSite" id="scf7180000421464.g6992"/>
    </source>
</evidence>
<dbReference type="Gene3D" id="1.10.510.10">
    <property type="entry name" value="Transferase(Phosphotransferase) domain 1"/>
    <property type="match status" value="1"/>
</dbReference>
<dbReference type="PANTHER" id="PTHR44167:SF24">
    <property type="entry name" value="SERINE_THREONINE-PROTEIN KINASE CHK2"/>
    <property type="match status" value="1"/>
</dbReference>
<dbReference type="GO" id="GO:0004674">
    <property type="term" value="F:protein serine/threonine kinase activity"/>
    <property type="evidence" value="ECO:0007669"/>
    <property type="project" value="TreeGrafter"/>
</dbReference>
<dbReference type="GO" id="GO:0005524">
    <property type="term" value="F:ATP binding"/>
    <property type="evidence" value="ECO:0007669"/>
    <property type="project" value="UniProtKB-UniRule"/>
</dbReference>
<evidence type="ECO:0000256" key="2">
    <source>
        <dbReference type="SAM" id="MobiDB-lite"/>
    </source>
</evidence>
<feature type="binding site" evidence="1">
    <location>
        <position position="124"/>
    </location>
    <ligand>
        <name>ATP</name>
        <dbReference type="ChEBI" id="CHEBI:30616"/>
    </ligand>
</feature>
<keyword evidence="4" id="KW-1185">Reference proteome</keyword>
<dbReference type="GO" id="GO:0044773">
    <property type="term" value="P:mitotic DNA damage checkpoint signaling"/>
    <property type="evidence" value="ECO:0007669"/>
    <property type="project" value="TreeGrafter"/>
</dbReference>
<keyword evidence="1" id="KW-0067">ATP-binding</keyword>
<evidence type="ECO:0000313" key="4">
    <source>
        <dbReference type="Proteomes" id="UP000887560"/>
    </source>
</evidence>
<dbReference type="InterPro" id="IPR000719">
    <property type="entry name" value="Prot_kinase_dom"/>
</dbReference>
<dbReference type="WBParaSite" id="scf7180000421464.g6992">
    <property type="protein sequence ID" value="scf7180000421464.g6992"/>
    <property type="gene ID" value="scf7180000421464.g6992"/>
</dbReference>
<protein>
    <submittedName>
        <fullName evidence="5">Protein kinase domain-containing protein</fullName>
    </submittedName>
</protein>
<dbReference type="Gene3D" id="3.30.200.20">
    <property type="entry name" value="Phosphorylase Kinase, domain 1"/>
    <property type="match status" value="1"/>
</dbReference>
<dbReference type="SMART" id="SM00220">
    <property type="entry name" value="S_TKc"/>
    <property type="match status" value="1"/>
</dbReference>
<feature type="compositionally biased region" description="Polar residues" evidence="2">
    <location>
        <begin position="47"/>
        <end position="57"/>
    </location>
</feature>
<dbReference type="GO" id="GO:0005634">
    <property type="term" value="C:nucleus"/>
    <property type="evidence" value="ECO:0007669"/>
    <property type="project" value="TreeGrafter"/>
</dbReference>
<dbReference type="Proteomes" id="UP000887560">
    <property type="component" value="Unplaced"/>
</dbReference>
<dbReference type="PROSITE" id="PS00107">
    <property type="entry name" value="PROTEIN_KINASE_ATP"/>
    <property type="match status" value="1"/>
</dbReference>
<organism evidence="4 5">
    <name type="scientific">Meloidogyne floridensis</name>
    <dbReference type="NCBI Taxonomy" id="298350"/>
    <lineage>
        <taxon>Eukaryota</taxon>
        <taxon>Metazoa</taxon>
        <taxon>Ecdysozoa</taxon>
        <taxon>Nematoda</taxon>
        <taxon>Chromadorea</taxon>
        <taxon>Rhabditida</taxon>
        <taxon>Tylenchina</taxon>
        <taxon>Tylenchomorpha</taxon>
        <taxon>Tylenchoidea</taxon>
        <taxon>Meloidogynidae</taxon>
        <taxon>Meloidogyninae</taxon>
        <taxon>Meloidogyne</taxon>
    </lineage>
</organism>
<dbReference type="InterPro" id="IPR011009">
    <property type="entry name" value="Kinase-like_dom_sf"/>
</dbReference>
<sequence>MAIYVYRDLHAGCCQSRPSVQGGSAIPSPSHNIIHQSHPSPPPSHPQENLTAVASSSSSQHVFDKNRCKCQRQLKNDMFVEEEYDGIKLKYKREDVIGSGGYSTILHAYWKSEDIGKDECVALKDIQMYNDEKTKIALNEINVLSEVMKLPSDQRDHIISMYGSEEKTLSGNEHMYIILELGGIDLEVYYNEMHKNEDLLLNILKCAARGLQQFHAIGIHLDIKAKNFIIPLDQDLNSPLESCKLIDFSFSVITEQEPVEIELYGTLHHTPPEFGTKMVCMENEADNRPSIKALNDFLNKKCHRFISEQNEYGELCEN</sequence>